<evidence type="ECO:0000313" key="2">
    <source>
        <dbReference type="Proteomes" id="UP000199636"/>
    </source>
</evidence>
<accession>A0A1G8G4I8</accession>
<reference evidence="2" key="1">
    <citation type="submission" date="2016-10" db="EMBL/GenBank/DDBJ databases">
        <authorList>
            <person name="Varghese N."/>
            <person name="Submissions S."/>
        </authorList>
    </citation>
    <scope>NUCLEOTIDE SEQUENCE [LARGE SCALE GENOMIC DNA]</scope>
    <source>
        <strain evidence="2">CCM 7469</strain>
    </source>
</reference>
<keyword evidence="2" id="KW-1185">Reference proteome</keyword>
<dbReference type="STRING" id="428992.SAMN05216272_1041"/>
<gene>
    <name evidence="1" type="ORF">SAMN05216272_1041</name>
</gene>
<protein>
    <submittedName>
        <fullName evidence="1">Uncharacterized protein</fullName>
    </submittedName>
</protein>
<organism evidence="1 2">
    <name type="scientific">Pseudomonas panipatensis</name>
    <dbReference type="NCBI Taxonomy" id="428992"/>
    <lineage>
        <taxon>Bacteria</taxon>
        <taxon>Pseudomonadati</taxon>
        <taxon>Pseudomonadota</taxon>
        <taxon>Gammaproteobacteria</taxon>
        <taxon>Pseudomonadales</taxon>
        <taxon>Pseudomonadaceae</taxon>
        <taxon>Pseudomonas</taxon>
    </lineage>
</organism>
<proteinExistence type="predicted"/>
<dbReference type="AlphaFoldDB" id="A0A1G8G4I8"/>
<name>A0A1G8G4I8_9PSED</name>
<dbReference type="Proteomes" id="UP000199636">
    <property type="component" value="Unassembled WGS sequence"/>
</dbReference>
<dbReference type="EMBL" id="FNDS01000004">
    <property type="protein sequence ID" value="SDH89257.1"/>
    <property type="molecule type" value="Genomic_DNA"/>
</dbReference>
<sequence length="40" mass="4816">MTGIIFERHKQFISILVKARNQPALFLYQTQRRAAMRFFS</sequence>
<evidence type="ECO:0000313" key="1">
    <source>
        <dbReference type="EMBL" id="SDH89257.1"/>
    </source>
</evidence>